<sequence>MARVLSITLANRSYLIHRPYFFKSLGNATFKPSYTACIQAAESILATMSEGLPPPFYPLWNITLWLVAAGLVLSLDLVQAPSNRTPASQLQVRRGRLEVLVGLLNTGADQSGIAARGAKIITHLCKLDQPAAVGSAANISRADVLHLISSCESRSREDSSAGSRGGEVPVDESNILPGQNVDASSSPMPESMVWTYEGQWPEADLTSMAFEMFGAGERDQLLDLFVNLVPED</sequence>
<keyword evidence="3" id="KW-1185">Reference proteome</keyword>
<gene>
    <name evidence="2" type="ORF">C8A03DRAFT_38774</name>
</gene>
<feature type="region of interest" description="Disordered" evidence="1">
    <location>
        <begin position="155"/>
        <end position="189"/>
    </location>
</feature>
<proteinExistence type="predicted"/>
<name>A0AAN7C2C1_9PEZI</name>
<organism evidence="2 3">
    <name type="scientific">Achaetomium macrosporum</name>
    <dbReference type="NCBI Taxonomy" id="79813"/>
    <lineage>
        <taxon>Eukaryota</taxon>
        <taxon>Fungi</taxon>
        <taxon>Dikarya</taxon>
        <taxon>Ascomycota</taxon>
        <taxon>Pezizomycotina</taxon>
        <taxon>Sordariomycetes</taxon>
        <taxon>Sordariomycetidae</taxon>
        <taxon>Sordariales</taxon>
        <taxon>Chaetomiaceae</taxon>
        <taxon>Achaetomium</taxon>
    </lineage>
</organism>
<dbReference type="AlphaFoldDB" id="A0AAN7C2C1"/>
<evidence type="ECO:0000256" key="1">
    <source>
        <dbReference type="SAM" id="MobiDB-lite"/>
    </source>
</evidence>
<protein>
    <submittedName>
        <fullName evidence="2">Uncharacterized protein</fullName>
    </submittedName>
</protein>
<accession>A0AAN7C2C1</accession>
<dbReference type="CDD" id="cd12148">
    <property type="entry name" value="fungal_TF_MHR"/>
    <property type="match status" value="1"/>
</dbReference>
<evidence type="ECO:0000313" key="3">
    <source>
        <dbReference type="Proteomes" id="UP001303760"/>
    </source>
</evidence>
<evidence type="ECO:0000313" key="2">
    <source>
        <dbReference type="EMBL" id="KAK4233512.1"/>
    </source>
</evidence>
<reference evidence="2" key="2">
    <citation type="submission" date="2023-05" db="EMBL/GenBank/DDBJ databases">
        <authorList>
            <consortium name="Lawrence Berkeley National Laboratory"/>
            <person name="Steindorff A."/>
            <person name="Hensen N."/>
            <person name="Bonometti L."/>
            <person name="Westerberg I."/>
            <person name="Brannstrom I.O."/>
            <person name="Guillou S."/>
            <person name="Cros-Aarteil S."/>
            <person name="Calhoun S."/>
            <person name="Haridas S."/>
            <person name="Kuo A."/>
            <person name="Mondo S."/>
            <person name="Pangilinan J."/>
            <person name="Riley R."/>
            <person name="Labutti K."/>
            <person name="Andreopoulos B."/>
            <person name="Lipzen A."/>
            <person name="Chen C."/>
            <person name="Yanf M."/>
            <person name="Daum C."/>
            <person name="Ng V."/>
            <person name="Clum A."/>
            <person name="Ohm R."/>
            <person name="Martin F."/>
            <person name="Silar P."/>
            <person name="Natvig D."/>
            <person name="Lalanne C."/>
            <person name="Gautier V."/>
            <person name="Ament-Velasquez S.L."/>
            <person name="Kruys A."/>
            <person name="Hutchinson M.I."/>
            <person name="Powell A.J."/>
            <person name="Barry K."/>
            <person name="Miller A.N."/>
            <person name="Grigoriev I.V."/>
            <person name="Debuchy R."/>
            <person name="Gladieux P."/>
            <person name="Thoren M.H."/>
            <person name="Johannesson H."/>
        </authorList>
    </citation>
    <scope>NUCLEOTIDE SEQUENCE</scope>
    <source>
        <strain evidence="2">CBS 532.94</strain>
    </source>
</reference>
<reference evidence="2" key="1">
    <citation type="journal article" date="2023" name="Mol. Phylogenet. Evol.">
        <title>Genome-scale phylogeny and comparative genomics of the fungal order Sordariales.</title>
        <authorList>
            <person name="Hensen N."/>
            <person name="Bonometti L."/>
            <person name="Westerberg I."/>
            <person name="Brannstrom I.O."/>
            <person name="Guillou S."/>
            <person name="Cros-Aarteil S."/>
            <person name="Calhoun S."/>
            <person name="Haridas S."/>
            <person name="Kuo A."/>
            <person name="Mondo S."/>
            <person name="Pangilinan J."/>
            <person name="Riley R."/>
            <person name="LaButti K."/>
            <person name="Andreopoulos B."/>
            <person name="Lipzen A."/>
            <person name="Chen C."/>
            <person name="Yan M."/>
            <person name="Daum C."/>
            <person name="Ng V."/>
            <person name="Clum A."/>
            <person name="Steindorff A."/>
            <person name="Ohm R.A."/>
            <person name="Martin F."/>
            <person name="Silar P."/>
            <person name="Natvig D.O."/>
            <person name="Lalanne C."/>
            <person name="Gautier V."/>
            <person name="Ament-Velasquez S.L."/>
            <person name="Kruys A."/>
            <person name="Hutchinson M.I."/>
            <person name="Powell A.J."/>
            <person name="Barry K."/>
            <person name="Miller A.N."/>
            <person name="Grigoriev I.V."/>
            <person name="Debuchy R."/>
            <person name="Gladieux P."/>
            <person name="Hiltunen Thoren M."/>
            <person name="Johannesson H."/>
        </authorList>
    </citation>
    <scope>NUCLEOTIDE SEQUENCE</scope>
    <source>
        <strain evidence="2">CBS 532.94</strain>
    </source>
</reference>
<comment type="caution">
    <text evidence="2">The sequence shown here is derived from an EMBL/GenBank/DDBJ whole genome shotgun (WGS) entry which is preliminary data.</text>
</comment>
<dbReference type="Proteomes" id="UP001303760">
    <property type="component" value="Unassembled WGS sequence"/>
</dbReference>
<dbReference type="EMBL" id="MU860539">
    <property type="protein sequence ID" value="KAK4233512.1"/>
    <property type="molecule type" value="Genomic_DNA"/>
</dbReference>